<dbReference type="EMBL" id="CP045702">
    <property type="protein sequence ID" value="QNE75442.1"/>
    <property type="molecule type" value="Genomic_DNA"/>
</dbReference>
<organism evidence="3 4">
    <name type="scientific">Streptomyces finlayi</name>
    <dbReference type="NCBI Taxonomy" id="67296"/>
    <lineage>
        <taxon>Bacteria</taxon>
        <taxon>Bacillati</taxon>
        <taxon>Actinomycetota</taxon>
        <taxon>Actinomycetes</taxon>
        <taxon>Kitasatosporales</taxon>
        <taxon>Streptomycetaceae</taxon>
        <taxon>Streptomyces</taxon>
    </lineage>
</organism>
<reference evidence="4" key="1">
    <citation type="submission" date="2019-10" db="EMBL/GenBank/DDBJ databases">
        <title>Antimicrobial potential of Antarctic Bacteria.</title>
        <authorList>
            <person name="Benaud N."/>
            <person name="Edwards R.J."/>
            <person name="Ferrari B.C."/>
        </authorList>
    </citation>
    <scope>NUCLEOTIDE SEQUENCE [LARGE SCALE GENOMIC DNA]</scope>
    <source>
        <strain evidence="4">NBSH44</strain>
    </source>
</reference>
<protein>
    <recommendedName>
        <fullName evidence="5">Lipoprotein</fullName>
    </recommendedName>
</protein>
<evidence type="ECO:0008006" key="5">
    <source>
        <dbReference type="Google" id="ProtNLM"/>
    </source>
</evidence>
<dbReference type="Proteomes" id="UP000515307">
    <property type="component" value="Chromosome"/>
</dbReference>
<feature type="signal peptide" evidence="2">
    <location>
        <begin position="1"/>
        <end position="22"/>
    </location>
</feature>
<gene>
    <name evidence="3" type="ORF">F0344_13170</name>
</gene>
<proteinExistence type="predicted"/>
<keyword evidence="2" id="KW-0732">Signal</keyword>
<keyword evidence="4" id="KW-1185">Reference proteome</keyword>
<evidence type="ECO:0000313" key="3">
    <source>
        <dbReference type="EMBL" id="QNE75442.1"/>
    </source>
</evidence>
<evidence type="ECO:0000256" key="2">
    <source>
        <dbReference type="SAM" id="SignalP"/>
    </source>
</evidence>
<feature type="chain" id="PRO_5028821979" description="Lipoprotein" evidence="2">
    <location>
        <begin position="23"/>
        <end position="285"/>
    </location>
</feature>
<dbReference type="KEGG" id="sfiy:F0344_13170"/>
<name>A0A7G7BJC7_9ACTN</name>
<sequence length="285" mass="30960">MRSRSRCAALVLSLSLPLAACGAEDGKDPEERQPPKRTSAPAPAPESPEDFLALAAEAMAEEGAWTFSVKGEEGLTHQGQRSAASYRATVRRAMAPQALYSQGVSISSKGVKKDEEIYVADGTAHLRDGDAPWKAAPASDSEMRNKVEDAVAVIEDFRTYARAATGDGVKPVLVDGAVELRVRSGEERLAAVRDRSWVKKAVREFEPTAEQLREAGIPVDEAQVTLSGLEEVLVLDATTYRIRSYRFTFGFLVPYGGQDIAFDQDVRQENQGVFEGEIEMPAGVR</sequence>
<evidence type="ECO:0000313" key="4">
    <source>
        <dbReference type="Proteomes" id="UP000515307"/>
    </source>
</evidence>
<feature type="region of interest" description="Disordered" evidence="1">
    <location>
        <begin position="21"/>
        <end position="49"/>
    </location>
</feature>
<accession>A0A7G7BJC7</accession>
<feature type="compositionally biased region" description="Basic and acidic residues" evidence="1">
    <location>
        <begin position="24"/>
        <end position="34"/>
    </location>
</feature>
<dbReference type="AlphaFoldDB" id="A0A7G7BJC7"/>
<evidence type="ECO:0000256" key="1">
    <source>
        <dbReference type="SAM" id="MobiDB-lite"/>
    </source>
</evidence>